<gene>
    <name evidence="2" type="ORF">PRELSG_1209100</name>
</gene>
<dbReference type="KEGG" id="prel:PRELSG_1209100"/>
<accession>A0A1J1H9M0</accession>
<dbReference type="AlphaFoldDB" id="A0A1J1H9M0"/>
<feature type="region of interest" description="Disordered" evidence="1">
    <location>
        <begin position="168"/>
        <end position="197"/>
    </location>
</feature>
<dbReference type="GeneID" id="39737335"/>
<feature type="compositionally biased region" description="Basic residues" evidence="1">
    <location>
        <begin position="168"/>
        <end position="179"/>
    </location>
</feature>
<dbReference type="OMA" id="VIEVYSE"/>
<keyword evidence="3" id="KW-1185">Reference proteome</keyword>
<reference evidence="2 3" key="1">
    <citation type="submission" date="2015-04" db="EMBL/GenBank/DDBJ databases">
        <authorList>
            <consortium name="Pathogen Informatics"/>
        </authorList>
    </citation>
    <scope>NUCLEOTIDE SEQUENCE [LARGE SCALE GENOMIC DNA]</scope>
    <source>
        <strain evidence="2 3">SGS1</strain>
    </source>
</reference>
<evidence type="ECO:0000313" key="3">
    <source>
        <dbReference type="Proteomes" id="UP000220158"/>
    </source>
</evidence>
<feature type="region of interest" description="Disordered" evidence="1">
    <location>
        <begin position="414"/>
        <end position="498"/>
    </location>
</feature>
<feature type="compositionally biased region" description="Polar residues" evidence="1">
    <location>
        <begin position="547"/>
        <end position="569"/>
    </location>
</feature>
<evidence type="ECO:0000313" key="2">
    <source>
        <dbReference type="EMBL" id="CRH01207.1"/>
    </source>
</evidence>
<feature type="compositionally biased region" description="Low complexity" evidence="1">
    <location>
        <begin position="482"/>
        <end position="491"/>
    </location>
</feature>
<dbReference type="Proteomes" id="UP000220158">
    <property type="component" value="Chromosome 12"/>
</dbReference>
<feature type="region of interest" description="Disordered" evidence="1">
    <location>
        <begin position="532"/>
        <end position="569"/>
    </location>
</feature>
<feature type="compositionally biased region" description="Low complexity" evidence="1">
    <location>
        <begin position="507"/>
        <end position="523"/>
    </location>
</feature>
<evidence type="ECO:0000256" key="1">
    <source>
        <dbReference type="SAM" id="MobiDB-lite"/>
    </source>
</evidence>
<dbReference type="RefSeq" id="XP_028534208.1">
    <property type="nucleotide sequence ID" value="XM_028677861.1"/>
</dbReference>
<proteinExistence type="predicted"/>
<feature type="region of interest" description="Disordered" evidence="1">
    <location>
        <begin position="507"/>
        <end position="526"/>
    </location>
</feature>
<name>A0A1J1H9M0_PLARL</name>
<organism evidence="2 3">
    <name type="scientific">Plasmodium relictum</name>
    <dbReference type="NCBI Taxonomy" id="85471"/>
    <lineage>
        <taxon>Eukaryota</taxon>
        <taxon>Sar</taxon>
        <taxon>Alveolata</taxon>
        <taxon>Apicomplexa</taxon>
        <taxon>Aconoidasida</taxon>
        <taxon>Haemosporida</taxon>
        <taxon>Plasmodiidae</taxon>
        <taxon>Plasmodium</taxon>
        <taxon>Plasmodium (Haemamoeba)</taxon>
    </lineage>
</organism>
<protein>
    <submittedName>
        <fullName evidence="2">Uncharacterized protein</fullName>
    </submittedName>
</protein>
<sequence length="1180" mass="136633">MRTQSEIIKPLTPLRRIPKNRGTVVRNVSDVNPLSEKEIKNVIEVYSEANKAYYKNHIKNEKNKNKNKKKKKKIISKKTKSEEFDSLCLNPLEYRNKKFEENGTLLHLPGSSVTPKYVSHNPNTEYGVSSLSYVTLHKSNPLSWGFDYKKHYELPTICSIVKSKHPIYSKPNDRKKKQKYPNLSKSKTKKKKDKTLEKNDENLIIKKVPTFGNYKEYEISDCSEGKNKSNEELNECIKNIENSIKGNDNLDTFNENLDISSHYPDSNEDSKNNLSNYKLVNGIKIIENNNDNCITPLKKEYNKIESKNKNTDNDYKKESIMHKISELNLVHSKNENSLNIYPTLSPDRILSNSTLMEFKFLNIGLNNSNNQHMNYNNCVLECSNDSRINNKSSCNNLNDTPSHKENYQDANYWNGEKHKNDIPNYSTTEDFKSKPKVRINPKLSKQKESYYEYSEEESDKNSKKSSSIKHKKYSRTKEKNYKSSINGSNRNNNDKKNKKKAKIFEMNNSLNNNLNKETNSSNEIFRNQNKNKYSKKYSMHSNDSRKGQSVSNNKRNYTSHNNINSKYNSQKNLSMNFSNTTHPRSKESQCANIKTSNNIIANNPLIQKSLEIQQSQIYKTENLPNEQSYMQKEVTYVHRNLPINQMKINSREEAHIPSIQVYTPLIQANMHEAQSITHNTQAQMLHEQQTHKLQNQLSPIQAELTHIQTHIPQCETKIYQPNSHLPHIQTNVAEQHIIPQVQLQIPHVKSQISQIQNQILQIPTVISKMQSPMYQIQNQIPINQTHTQIPPMQNPIQLQTQVPQSQPQIPEVQTKFPQSQIPTPQIQTQNLQIQNHTSQLHTQVPLMQKSIISDQVQLSQVHTNEELKSPNKLCNLVELSKRCLDLKNYNNAYSLCNIQNQGEYNIENCFVKSFNPNNTSYNRVISNVNNLENNLYMQNNSVNSLSECNKNTDSTKMNNIKGKCIEQIKTLDSTINFVRSENEIPWLKSYIDIQSPTIKNRISNMNYLSVDFNDGKQNVNCNTYNSDEILANHQNFQLFNNNTYKPNNSQLELNKNGINQIDVSHIIKASNENLINLQNKQLLNILHEESNGKSNATKNIIYHGNDNLNVQRQSNINENSQNFLDNTNKHVSCMNYINVKDFSENFLNKTNNIIIPSIPNEIINKNQLVQNNIKKTDYLN</sequence>
<dbReference type="EMBL" id="LN835307">
    <property type="protein sequence ID" value="CRH01207.1"/>
    <property type="molecule type" value="Genomic_DNA"/>
</dbReference>
<dbReference type="OrthoDB" id="377447at2759"/>
<dbReference type="VEuPathDB" id="PlasmoDB:PRELSG_1209100"/>